<feature type="non-terminal residue" evidence="4">
    <location>
        <position position="428"/>
    </location>
</feature>
<feature type="transmembrane region" description="Helical" evidence="2">
    <location>
        <begin position="229"/>
        <end position="253"/>
    </location>
</feature>
<feature type="transmembrane region" description="Helical" evidence="2">
    <location>
        <begin position="198"/>
        <end position="217"/>
    </location>
</feature>
<dbReference type="EMBL" id="CVQI01008491">
    <property type="protein sequence ID" value="CRK17982.1"/>
    <property type="molecule type" value="Genomic_DNA"/>
</dbReference>
<dbReference type="PANTHER" id="PTHR31323:SF14">
    <property type="entry name" value="MECHANOSENSITIVE ION CHANNEL PROTEIN MSY2"/>
    <property type="match status" value="1"/>
</dbReference>
<accession>A0A0G4L7I8</accession>
<keyword evidence="2" id="KW-0812">Transmembrane</keyword>
<organism evidence="4 5">
    <name type="scientific">Verticillium longisporum</name>
    <name type="common">Verticillium dahliae var. longisporum</name>
    <dbReference type="NCBI Taxonomy" id="100787"/>
    <lineage>
        <taxon>Eukaryota</taxon>
        <taxon>Fungi</taxon>
        <taxon>Dikarya</taxon>
        <taxon>Ascomycota</taxon>
        <taxon>Pezizomycotina</taxon>
        <taxon>Sordariomycetes</taxon>
        <taxon>Hypocreomycetidae</taxon>
        <taxon>Glomerellales</taxon>
        <taxon>Plectosphaerellaceae</taxon>
        <taxon>Verticillium</taxon>
    </lineage>
</organism>
<feature type="non-terminal residue" evidence="4">
    <location>
        <position position="1"/>
    </location>
</feature>
<sequence length="428" mass="47445">QRSFALRIKACKREVHLLGLLYDASRTLFPMYCAEFEEDDDIISDSILAQTGKKVGGAAVPLKFVGNIGRVGDKVTAAFGNVASEITGKQVFNPNSAHSIVIEALEKTKSSEALARRIWMAFVCEGNDSLYLEDVQEVLGPSYKDEAEEAFNAIDGDMNGDISLDEMTRSIVEVSKERKAITEGMKDIGQALRVFDKVLMFVVLLIVIFIFLAWFQSSFLTTVATAGTALLSLSFVFAVTTQEFLGSCIFLFVKHPYDVGDRVDIQGSEKLQLVVDKISLLYTVFTRIDKMQVVQVPNIVLNNLWIENVSRSKAMKEVITIHISYDTSFEDIETLRHEMEAFVRHSDNSRDFQPDVAMGVSSVGDLDKLALDVVIKHKSNWHNEIVRATRRSKFMCALVLSLKKVPIYAPGGGSEALGGPTNPTYSVS</sequence>
<dbReference type="AlphaFoldDB" id="A0A0G4L7I8"/>
<dbReference type="PROSITE" id="PS50222">
    <property type="entry name" value="EF_HAND_2"/>
    <property type="match status" value="1"/>
</dbReference>
<reference evidence="5" key="1">
    <citation type="submission" date="2015-05" db="EMBL/GenBank/DDBJ databases">
        <authorList>
            <person name="Fogelqvist Johan"/>
        </authorList>
    </citation>
    <scope>NUCLEOTIDE SEQUENCE [LARGE SCALE GENOMIC DNA]</scope>
</reference>
<dbReference type="GO" id="GO:0016020">
    <property type="term" value="C:membrane"/>
    <property type="evidence" value="ECO:0007669"/>
    <property type="project" value="InterPro"/>
</dbReference>
<dbReference type="PANTHER" id="PTHR31323">
    <property type="entry name" value="MECHANOSENSITIVE ION CHANNEL PROTEIN MSY2"/>
    <property type="match status" value="1"/>
</dbReference>
<dbReference type="Proteomes" id="UP000045706">
    <property type="component" value="Unassembled WGS sequence"/>
</dbReference>
<keyword evidence="2" id="KW-1133">Transmembrane helix</keyword>
<dbReference type="GO" id="GO:0006874">
    <property type="term" value="P:intracellular calcium ion homeostasis"/>
    <property type="evidence" value="ECO:0007669"/>
    <property type="project" value="TreeGrafter"/>
</dbReference>
<protein>
    <recommendedName>
        <fullName evidence="3">EF-hand domain-containing protein</fullName>
    </recommendedName>
</protein>
<evidence type="ECO:0000259" key="3">
    <source>
        <dbReference type="PROSITE" id="PS50222"/>
    </source>
</evidence>
<evidence type="ECO:0000256" key="1">
    <source>
        <dbReference type="ARBA" id="ARBA00022837"/>
    </source>
</evidence>
<dbReference type="Gene3D" id="1.10.238.10">
    <property type="entry name" value="EF-hand"/>
    <property type="match status" value="1"/>
</dbReference>
<dbReference type="GO" id="GO:0005262">
    <property type="term" value="F:calcium channel activity"/>
    <property type="evidence" value="ECO:0007669"/>
    <property type="project" value="TreeGrafter"/>
</dbReference>
<evidence type="ECO:0000256" key="2">
    <source>
        <dbReference type="SAM" id="Phobius"/>
    </source>
</evidence>
<name>A0A0G4L7I8_VERLO</name>
<proteinExistence type="predicted"/>
<dbReference type="SUPFAM" id="SSF47473">
    <property type="entry name" value="EF-hand"/>
    <property type="match status" value="1"/>
</dbReference>
<feature type="domain" description="EF-hand" evidence="3">
    <location>
        <begin position="142"/>
        <end position="177"/>
    </location>
</feature>
<dbReference type="PROSITE" id="PS00018">
    <property type="entry name" value="EF_HAND_1"/>
    <property type="match status" value="1"/>
</dbReference>
<keyword evidence="1" id="KW-0106">Calcium</keyword>
<gene>
    <name evidence="4" type="ORF">BN1723_017598</name>
</gene>
<keyword evidence="2" id="KW-0472">Membrane</keyword>
<dbReference type="InterPro" id="IPR002048">
    <property type="entry name" value="EF_hand_dom"/>
</dbReference>
<dbReference type="Pfam" id="PF00924">
    <property type="entry name" value="MS_channel_2nd"/>
    <property type="match status" value="1"/>
</dbReference>
<evidence type="ECO:0000313" key="4">
    <source>
        <dbReference type="EMBL" id="CRK17982.1"/>
    </source>
</evidence>
<dbReference type="InterPro" id="IPR010920">
    <property type="entry name" value="LSM_dom_sf"/>
</dbReference>
<dbReference type="SUPFAM" id="SSF50182">
    <property type="entry name" value="Sm-like ribonucleoproteins"/>
    <property type="match status" value="1"/>
</dbReference>
<evidence type="ECO:0000313" key="5">
    <source>
        <dbReference type="Proteomes" id="UP000045706"/>
    </source>
</evidence>
<dbReference type="InterPro" id="IPR011992">
    <property type="entry name" value="EF-hand-dom_pair"/>
</dbReference>
<dbReference type="InterPro" id="IPR018247">
    <property type="entry name" value="EF_Hand_1_Ca_BS"/>
</dbReference>
<dbReference type="GO" id="GO:0005509">
    <property type="term" value="F:calcium ion binding"/>
    <property type="evidence" value="ECO:0007669"/>
    <property type="project" value="InterPro"/>
</dbReference>
<dbReference type="InterPro" id="IPR006685">
    <property type="entry name" value="MscS_channel_2nd"/>
</dbReference>